<keyword evidence="11" id="KW-1185">Reference proteome</keyword>
<protein>
    <recommendedName>
        <fullName evidence="1">tyrosine--tRNA ligase</fullName>
        <ecNumber evidence="1">6.1.1.1</ecNumber>
    </recommendedName>
    <alternativeName>
        <fullName evidence="7">Tyrosyl-tRNA synthetase</fullName>
    </alternativeName>
</protein>
<keyword evidence="4 9" id="KW-0067">ATP-binding</keyword>
<dbReference type="InterPro" id="IPR002307">
    <property type="entry name" value="Tyr-tRNA-ligase"/>
</dbReference>
<keyword evidence="3 9" id="KW-0547">Nucleotide-binding</keyword>
<reference evidence="10" key="1">
    <citation type="submission" date="2020-11" db="EMBL/GenBank/DDBJ databases">
        <authorList>
            <person name="Tran Van P."/>
        </authorList>
    </citation>
    <scope>NUCLEOTIDE SEQUENCE</scope>
</reference>
<dbReference type="GO" id="GO:0004831">
    <property type="term" value="F:tyrosine-tRNA ligase activity"/>
    <property type="evidence" value="ECO:0007669"/>
    <property type="project" value="UniProtKB-EC"/>
</dbReference>
<keyword evidence="6 9" id="KW-0030">Aminoacyl-tRNA synthetase</keyword>
<dbReference type="Pfam" id="PF00579">
    <property type="entry name" value="tRNA-synt_1b"/>
    <property type="match status" value="1"/>
</dbReference>
<proteinExistence type="inferred from homology"/>
<comment type="similarity">
    <text evidence="9">Belongs to the class-I aminoacyl-tRNA synthetase family.</text>
</comment>
<evidence type="ECO:0000256" key="3">
    <source>
        <dbReference type="ARBA" id="ARBA00022741"/>
    </source>
</evidence>
<comment type="catalytic activity">
    <reaction evidence="8">
        <text>tRNA(Tyr) + L-tyrosine + ATP = L-tyrosyl-tRNA(Tyr) + AMP + diphosphate + H(+)</text>
        <dbReference type="Rhea" id="RHEA:10220"/>
        <dbReference type="Rhea" id="RHEA-COMP:9706"/>
        <dbReference type="Rhea" id="RHEA-COMP:9707"/>
        <dbReference type="ChEBI" id="CHEBI:15378"/>
        <dbReference type="ChEBI" id="CHEBI:30616"/>
        <dbReference type="ChEBI" id="CHEBI:33019"/>
        <dbReference type="ChEBI" id="CHEBI:58315"/>
        <dbReference type="ChEBI" id="CHEBI:78442"/>
        <dbReference type="ChEBI" id="CHEBI:78536"/>
        <dbReference type="ChEBI" id="CHEBI:456215"/>
        <dbReference type="EC" id="6.1.1.1"/>
    </reaction>
</comment>
<sequence length="219" mass="25647">MPNMCSNVIHRFTSGHKLWFSLHNQISLKTCNQLMTKKSNLCPNYYHIRCLNHNSYDWMQSRGILKSHFPEKEDINELLSSKRTIYAGFDATYDSLHVGNLLVLISLLHLQRLGHRVIVLIGDSTARIGDPSGKTEDRPLIETEVVMSYATSIEKSVKRIFENHKKYFWKTKGRNDRLEDFMICRNSEWYSDKNVIDFMSSFGRYLRVTTMMGKTIKDR</sequence>
<evidence type="ECO:0000256" key="8">
    <source>
        <dbReference type="ARBA" id="ARBA00048248"/>
    </source>
</evidence>
<dbReference type="InterPro" id="IPR024088">
    <property type="entry name" value="Tyr-tRNA-ligase_bac-type"/>
</dbReference>
<feature type="non-terminal residue" evidence="10">
    <location>
        <position position="1"/>
    </location>
</feature>
<evidence type="ECO:0000256" key="6">
    <source>
        <dbReference type="ARBA" id="ARBA00023146"/>
    </source>
</evidence>
<dbReference type="SUPFAM" id="SSF52374">
    <property type="entry name" value="Nucleotidylyl transferase"/>
    <property type="match status" value="1"/>
</dbReference>
<dbReference type="EC" id="6.1.1.1" evidence="1"/>
<dbReference type="PANTHER" id="PTHR11766:SF0">
    <property type="entry name" value="TYROSINE--TRNA LIGASE, MITOCHONDRIAL"/>
    <property type="match status" value="1"/>
</dbReference>
<dbReference type="PANTHER" id="PTHR11766">
    <property type="entry name" value="TYROSYL-TRNA SYNTHETASE"/>
    <property type="match status" value="1"/>
</dbReference>
<name>A0A7R9MNP2_9ACAR</name>
<evidence type="ECO:0000313" key="11">
    <source>
        <dbReference type="Proteomes" id="UP000728032"/>
    </source>
</evidence>
<dbReference type="NCBIfam" id="TIGR00234">
    <property type="entry name" value="tyrS"/>
    <property type="match status" value="1"/>
</dbReference>
<organism evidence="10">
    <name type="scientific">Oppiella nova</name>
    <dbReference type="NCBI Taxonomy" id="334625"/>
    <lineage>
        <taxon>Eukaryota</taxon>
        <taxon>Metazoa</taxon>
        <taxon>Ecdysozoa</taxon>
        <taxon>Arthropoda</taxon>
        <taxon>Chelicerata</taxon>
        <taxon>Arachnida</taxon>
        <taxon>Acari</taxon>
        <taxon>Acariformes</taxon>
        <taxon>Sarcoptiformes</taxon>
        <taxon>Oribatida</taxon>
        <taxon>Brachypylina</taxon>
        <taxon>Oppioidea</taxon>
        <taxon>Oppiidae</taxon>
        <taxon>Oppiella</taxon>
    </lineage>
</organism>
<evidence type="ECO:0000256" key="5">
    <source>
        <dbReference type="ARBA" id="ARBA00022917"/>
    </source>
</evidence>
<dbReference type="Proteomes" id="UP000728032">
    <property type="component" value="Unassembled WGS sequence"/>
</dbReference>
<dbReference type="EMBL" id="CAJPVJ010031584">
    <property type="protein sequence ID" value="CAG2180388.1"/>
    <property type="molecule type" value="Genomic_DNA"/>
</dbReference>
<dbReference type="InterPro" id="IPR002305">
    <property type="entry name" value="aa-tRNA-synth_Ic"/>
</dbReference>
<dbReference type="EMBL" id="OC946409">
    <property type="protein sequence ID" value="CAD7663251.1"/>
    <property type="molecule type" value="Genomic_DNA"/>
</dbReference>
<gene>
    <name evidence="10" type="ORF">ONB1V03_LOCUS19811</name>
</gene>
<evidence type="ECO:0000256" key="1">
    <source>
        <dbReference type="ARBA" id="ARBA00013160"/>
    </source>
</evidence>
<dbReference type="AlphaFoldDB" id="A0A7R9MNP2"/>
<dbReference type="GO" id="GO:0006437">
    <property type="term" value="P:tyrosyl-tRNA aminoacylation"/>
    <property type="evidence" value="ECO:0007669"/>
    <property type="project" value="InterPro"/>
</dbReference>
<dbReference type="InterPro" id="IPR014729">
    <property type="entry name" value="Rossmann-like_a/b/a_fold"/>
</dbReference>
<evidence type="ECO:0000256" key="4">
    <source>
        <dbReference type="ARBA" id="ARBA00022840"/>
    </source>
</evidence>
<dbReference type="OrthoDB" id="337870at2759"/>
<evidence type="ECO:0000313" key="10">
    <source>
        <dbReference type="EMBL" id="CAD7663251.1"/>
    </source>
</evidence>
<keyword evidence="2 9" id="KW-0436">Ligase</keyword>
<evidence type="ECO:0000256" key="7">
    <source>
        <dbReference type="ARBA" id="ARBA00033323"/>
    </source>
</evidence>
<dbReference type="GO" id="GO:0005739">
    <property type="term" value="C:mitochondrion"/>
    <property type="evidence" value="ECO:0007669"/>
    <property type="project" value="TreeGrafter"/>
</dbReference>
<keyword evidence="5 9" id="KW-0648">Protein biosynthesis</keyword>
<dbReference type="GO" id="GO:0005524">
    <property type="term" value="F:ATP binding"/>
    <property type="evidence" value="ECO:0007669"/>
    <property type="project" value="UniProtKB-KW"/>
</dbReference>
<accession>A0A7R9MNP2</accession>
<evidence type="ECO:0000256" key="2">
    <source>
        <dbReference type="ARBA" id="ARBA00022598"/>
    </source>
</evidence>
<dbReference type="GO" id="GO:0005829">
    <property type="term" value="C:cytosol"/>
    <property type="evidence" value="ECO:0007669"/>
    <property type="project" value="TreeGrafter"/>
</dbReference>
<dbReference type="Gene3D" id="3.40.50.620">
    <property type="entry name" value="HUPs"/>
    <property type="match status" value="1"/>
</dbReference>
<evidence type="ECO:0000256" key="9">
    <source>
        <dbReference type="RuleBase" id="RU363036"/>
    </source>
</evidence>